<reference evidence="9 10" key="1">
    <citation type="submission" date="2018-12" db="EMBL/GenBank/DDBJ databases">
        <authorList>
            <consortium name="Pathogen Informatics"/>
        </authorList>
    </citation>
    <scope>NUCLEOTIDE SEQUENCE [LARGE SCALE GENOMIC DNA]</scope>
    <source>
        <strain evidence="9 10">NCTC12742</strain>
    </source>
</reference>
<feature type="signal peptide" evidence="7">
    <location>
        <begin position="1"/>
        <end position="21"/>
    </location>
</feature>
<evidence type="ECO:0000256" key="1">
    <source>
        <dbReference type="ARBA" id="ARBA00022729"/>
    </source>
</evidence>
<dbReference type="SUPFAM" id="SSF54534">
    <property type="entry name" value="FKBP-like"/>
    <property type="match status" value="1"/>
</dbReference>
<dbReference type="PROSITE" id="PS01096">
    <property type="entry name" value="PPIC_PPIASE_1"/>
    <property type="match status" value="1"/>
</dbReference>
<dbReference type="Gene3D" id="3.10.50.40">
    <property type="match status" value="1"/>
</dbReference>
<dbReference type="Gene3D" id="1.10.4030.10">
    <property type="entry name" value="Porin chaperone SurA, peptide-binding domain"/>
    <property type="match status" value="1"/>
</dbReference>
<dbReference type="PROSITE" id="PS50198">
    <property type="entry name" value="PPIC_PPIASE_2"/>
    <property type="match status" value="1"/>
</dbReference>
<dbReference type="SUPFAM" id="SSF109998">
    <property type="entry name" value="Triger factor/SurA peptide-binding domain-like"/>
    <property type="match status" value="1"/>
</dbReference>
<keyword evidence="5 6" id="KW-0413">Isomerase</keyword>
<feature type="domain" description="PpiC" evidence="8">
    <location>
        <begin position="177"/>
        <end position="275"/>
    </location>
</feature>
<evidence type="ECO:0000259" key="8">
    <source>
        <dbReference type="PROSITE" id="PS50198"/>
    </source>
</evidence>
<dbReference type="AlphaFoldDB" id="A0A3S4ZDB3"/>
<sequence>MNFKSLILAAAVALSFQTASAADIKLVDGIAAVADGAVITHKDVRKAMATAKASLPKNAQVDDAELRSQVLSQLINRTLMIEAGKRRNISVGNAEIDAALQQLAAERKTNIDGLYAAAAKDGLSRAALRREIADGIIMQRVQQQAVMQNARVSEAEIDAMIARASEQGIALPEGAPIRQYRAQHILLKGESANALAAAESGIRKLYDQARSGADFAMLARQFSQDGSAAAGGDLGWFTDGQMVPEFEHAVHTLKAGQVSRPVKTQFGWHIIKLTDVRDAGTPEERRRNAVRQFIAEKKTEQATIELLKQLHEGAFIDIRGVR</sequence>
<dbReference type="GO" id="GO:0003755">
    <property type="term" value="F:peptidyl-prolyl cis-trans isomerase activity"/>
    <property type="evidence" value="ECO:0007669"/>
    <property type="project" value="UniProtKB-KW"/>
</dbReference>
<dbReference type="InterPro" id="IPR050280">
    <property type="entry name" value="OMP_Chaperone_SurA"/>
</dbReference>
<dbReference type="InterPro" id="IPR000297">
    <property type="entry name" value="PPIase_PpiC"/>
</dbReference>
<evidence type="ECO:0000256" key="7">
    <source>
        <dbReference type="SAM" id="SignalP"/>
    </source>
</evidence>
<evidence type="ECO:0000256" key="2">
    <source>
        <dbReference type="ARBA" id="ARBA00022764"/>
    </source>
</evidence>
<dbReference type="RefSeq" id="WP_004284459.1">
    <property type="nucleotide sequence ID" value="NZ_CAUJRG010000010.1"/>
</dbReference>
<dbReference type="KEGG" id="nwe:SAMEA3174300_1743"/>
<evidence type="ECO:0000256" key="3">
    <source>
        <dbReference type="ARBA" id="ARBA00023110"/>
    </source>
</evidence>
<dbReference type="InterPro" id="IPR015391">
    <property type="entry name" value="SurA_N"/>
</dbReference>
<evidence type="ECO:0000256" key="4">
    <source>
        <dbReference type="ARBA" id="ARBA00023186"/>
    </source>
</evidence>
<keyword evidence="10" id="KW-1185">Reference proteome</keyword>
<evidence type="ECO:0000256" key="5">
    <source>
        <dbReference type="ARBA" id="ARBA00023235"/>
    </source>
</evidence>
<dbReference type="Pfam" id="PF00639">
    <property type="entry name" value="Rotamase"/>
    <property type="match status" value="1"/>
</dbReference>
<dbReference type="EC" id="5.2.1.8" evidence="9"/>
<accession>A0A3S4ZDB3</accession>
<dbReference type="STRING" id="28091.SAMEA3174300_01743"/>
<organism evidence="9 10">
    <name type="scientific">Neisseria weaveri</name>
    <dbReference type="NCBI Taxonomy" id="28091"/>
    <lineage>
        <taxon>Bacteria</taxon>
        <taxon>Pseudomonadati</taxon>
        <taxon>Pseudomonadota</taxon>
        <taxon>Betaproteobacteria</taxon>
        <taxon>Neisseriales</taxon>
        <taxon>Neisseriaceae</taxon>
        <taxon>Neisseria</taxon>
    </lineage>
</organism>
<dbReference type="PANTHER" id="PTHR47637">
    <property type="entry name" value="CHAPERONE SURA"/>
    <property type="match status" value="1"/>
</dbReference>
<name>A0A3S4ZDB3_9NEIS</name>
<dbReference type="OrthoDB" id="14196at2"/>
<proteinExistence type="predicted"/>
<keyword evidence="3 6" id="KW-0697">Rotamase</keyword>
<keyword evidence="2" id="KW-0574">Periplasm</keyword>
<protein>
    <submittedName>
        <fullName evidence="9">Cis-trans isomerase</fullName>
        <ecNumber evidence="9">5.2.1.8</ecNumber>
    </submittedName>
</protein>
<evidence type="ECO:0000256" key="6">
    <source>
        <dbReference type="PROSITE-ProRule" id="PRU00278"/>
    </source>
</evidence>
<dbReference type="InterPro" id="IPR027304">
    <property type="entry name" value="Trigger_fact/SurA_dom_sf"/>
</dbReference>
<keyword evidence="1 7" id="KW-0732">Signal</keyword>
<dbReference type="EMBL" id="LR134533">
    <property type="protein sequence ID" value="VEJ51242.1"/>
    <property type="molecule type" value="Genomic_DNA"/>
</dbReference>
<evidence type="ECO:0000313" key="10">
    <source>
        <dbReference type="Proteomes" id="UP000272771"/>
    </source>
</evidence>
<keyword evidence="4" id="KW-0143">Chaperone</keyword>
<dbReference type="PANTHER" id="PTHR47637:SF1">
    <property type="entry name" value="CHAPERONE SURA"/>
    <property type="match status" value="1"/>
</dbReference>
<feature type="chain" id="PRO_5018609674" evidence="7">
    <location>
        <begin position="22"/>
        <end position="322"/>
    </location>
</feature>
<evidence type="ECO:0000313" key="9">
    <source>
        <dbReference type="EMBL" id="VEJ51242.1"/>
    </source>
</evidence>
<dbReference type="InterPro" id="IPR046357">
    <property type="entry name" value="PPIase_dom_sf"/>
</dbReference>
<gene>
    <name evidence="9" type="primary">surA</name>
    <name evidence="9" type="ORF">NCTC12742_01120</name>
</gene>
<dbReference type="Proteomes" id="UP000272771">
    <property type="component" value="Chromosome"/>
</dbReference>
<dbReference type="Pfam" id="PF09312">
    <property type="entry name" value="SurA_N"/>
    <property type="match status" value="1"/>
</dbReference>
<dbReference type="InterPro" id="IPR023058">
    <property type="entry name" value="PPIase_PpiC_CS"/>
</dbReference>